<dbReference type="KEGG" id="vgo:GJW-30_1_02226"/>
<dbReference type="InterPro" id="IPR006311">
    <property type="entry name" value="TAT_signal"/>
</dbReference>
<evidence type="ECO:0000313" key="2">
    <source>
        <dbReference type="EMBL" id="BAT59693.1"/>
    </source>
</evidence>
<sequence length="207" mass="21767">MSIDEPSAPRRRLFLRTVAAATAAVAVSGCASLLPSSPVPTFDLTAPRDFPRHGNGRGMLIVGEPTALSILDTDKIVVRPGGGQIGTLAGAQWSDRLPKLLQARLIQSFENANRLRGIGRPGENVTPDYRLIVEVRSFHLAIAGSPTAEVELSVKIIADRAGRVVAARIFRAAVPAGSSDGPVAATAIDAAFQQAATEIVVWASRTI</sequence>
<dbReference type="AlphaFoldDB" id="A0A0S3PUV9"/>
<dbReference type="InterPro" id="IPR005586">
    <property type="entry name" value="ABC_trans_aux"/>
</dbReference>
<dbReference type="PROSITE" id="PS51318">
    <property type="entry name" value="TAT"/>
    <property type="match status" value="1"/>
</dbReference>
<dbReference type="SUPFAM" id="SSF159594">
    <property type="entry name" value="XCC0632-like"/>
    <property type="match status" value="1"/>
</dbReference>
<gene>
    <name evidence="2" type="ORF">GJW-30_1_02226</name>
</gene>
<evidence type="ECO:0000259" key="1">
    <source>
        <dbReference type="Pfam" id="PF03886"/>
    </source>
</evidence>
<dbReference type="Proteomes" id="UP000236884">
    <property type="component" value="Chromosome"/>
</dbReference>
<proteinExistence type="predicted"/>
<protein>
    <recommendedName>
        <fullName evidence="1">ABC-type transport auxiliary lipoprotein component domain-containing protein</fullName>
    </recommendedName>
</protein>
<reference evidence="2 3" key="1">
    <citation type="submission" date="2015-08" db="EMBL/GenBank/DDBJ databases">
        <title>Investigation of the bacterial diversity of lava forest soil.</title>
        <authorList>
            <person name="Lee J.S."/>
        </authorList>
    </citation>
    <scope>NUCLEOTIDE SEQUENCE [LARGE SCALE GENOMIC DNA]</scope>
    <source>
        <strain evidence="2 3">GJW-30</strain>
    </source>
</reference>
<evidence type="ECO:0000313" key="3">
    <source>
        <dbReference type="Proteomes" id="UP000236884"/>
    </source>
</evidence>
<accession>A0A0S3PUV9</accession>
<organism evidence="2 3">
    <name type="scientific">Variibacter gotjawalensis</name>
    <dbReference type="NCBI Taxonomy" id="1333996"/>
    <lineage>
        <taxon>Bacteria</taxon>
        <taxon>Pseudomonadati</taxon>
        <taxon>Pseudomonadota</taxon>
        <taxon>Alphaproteobacteria</taxon>
        <taxon>Hyphomicrobiales</taxon>
        <taxon>Nitrobacteraceae</taxon>
        <taxon>Variibacter</taxon>
    </lineage>
</organism>
<name>A0A0S3PUV9_9BRAD</name>
<dbReference type="Gene3D" id="3.40.50.10610">
    <property type="entry name" value="ABC-type transport auxiliary lipoprotein component"/>
    <property type="match status" value="1"/>
</dbReference>
<feature type="domain" description="ABC-type transport auxiliary lipoprotein component" evidence="1">
    <location>
        <begin position="46"/>
        <end position="200"/>
    </location>
</feature>
<keyword evidence="3" id="KW-1185">Reference proteome</keyword>
<dbReference type="Pfam" id="PF03886">
    <property type="entry name" value="ABC_trans_aux"/>
    <property type="match status" value="1"/>
</dbReference>
<dbReference type="EMBL" id="AP014946">
    <property type="protein sequence ID" value="BAT59693.1"/>
    <property type="molecule type" value="Genomic_DNA"/>
</dbReference>
<dbReference type="RefSeq" id="WP_157746737.1">
    <property type="nucleotide sequence ID" value="NZ_AP014946.1"/>
</dbReference>